<dbReference type="AlphaFoldDB" id="A0A7I9VNB4"/>
<gene>
    <name evidence="1" type="ORF">AMYX_26460</name>
</gene>
<reference evidence="2" key="1">
    <citation type="journal article" date="2020" name="Appl. Environ. Microbiol.">
        <title>Diazotrophic Anaeromyxobacter Isolates from Soils.</title>
        <authorList>
            <person name="Masuda Y."/>
            <person name="Yamanaka H."/>
            <person name="Xu Z.X."/>
            <person name="Shiratori Y."/>
            <person name="Aono T."/>
            <person name="Amachi S."/>
            <person name="Senoo K."/>
            <person name="Itoh H."/>
        </authorList>
    </citation>
    <scope>NUCLEOTIDE SEQUENCE [LARGE SCALE GENOMIC DNA]</scope>
    <source>
        <strain evidence="2">R267</strain>
    </source>
</reference>
<dbReference type="PROSITE" id="PS51257">
    <property type="entry name" value="PROKAR_LIPOPROTEIN"/>
    <property type="match status" value="1"/>
</dbReference>
<name>A0A7I9VNB4_9BACT</name>
<dbReference type="SUPFAM" id="SSF48452">
    <property type="entry name" value="TPR-like"/>
    <property type="match status" value="1"/>
</dbReference>
<keyword evidence="2" id="KW-1185">Reference proteome</keyword>
<evidence type="ECO:0008006" key="3">
    <source>
        <dbReference type="Google" id="ProtNLM"/>
    </source>
</evidence>
<accession>A0A7I9VNB4</accession>
<dbReference type="EMBL" id="BJTG01000006">
    <property type="protein sequence ID" value="GEJ57905.1"/>
    <property type="molecule type" value="Genomic_DNA"/>
</dbReference>
<sequence length="209" mass="21649">MTPPLRTPTALALAALALACASPRREPWRDAPPPEVLLEVLPREVAVTVDGAPLGAGARAIPVPDPAHHYRFTFRAPGFVPAEREGDGAKLAGTRLGVVLRPDGFGSARRLELDDGGGLAAAALLLERHGSHQAALAYAERAAELAPELPLAHRAAGDAASALGRRARAIQAYSAYLALAPDAPDRAAVAARVEALRGDLTVPAPDDGR</sequence>
<evidence type="ECO:0000313" key="2">
    <source>
        <dbReference type="Proteomes" id="UP000503640"/>
    </source>
</evidence>
<evidence type="ECO:0000313" key="1">
    <source>
        <dbReference type="EMBL" id="GEJ57905.1"/>
    </source>
</evidence>
<dbReference type="Proteomes" id="UP000503640">
    <property type="component" value="Unassembled WGS sequence"/>
</dbReference>
<organism evidence="1 2">
    <name type="scientific">Anaeromyxobacter diazotrophicus</name>
    <dbReference type="NCBI Taxonomy" id="2590199"/>
    <lineage>
        <taxon>Bacteria</taxon>
        <taxon>Pseudomonadati</taxon>
        <taxon>Myxococcota</taxon>
        <taxon>Myxococcia</taxon>
        <taxon>Myxococcales</taxon>
        <taxon>Cystobacterineae</taxon>
        <taxon>Anaeromyxobacteraceae</taxon>
        <taxon>Anaeromyxobacter</taxon>
    </lineage>
</organism>
<proteinExistence type="predicted"/>
<protein>
    <recommendedName>
        <fullName evidence="3">PEGA domain-containing protein</fullName>
    </recommendedName>
</protein>
<comment type="caution">
    <text evidence="1">The sequence shown here is derived from an EMBL/GenBank/DDBJ whole genome shotgun (WGS) entry which is preliminary data.</text>
</comment>
<dbReference type="RefSeq" id="WP_176065951.1">
    <property type="nucleotide sequence ID" value="NZ_BJTG01000006.1"/>
</dbReference>
<dbReference type="Gene3D" id="1.25.40.10">
    <property type="entry name" value="Tetratricopeptide repeat domain"/>
    <property type="match status" value="1"/>
</dbReference>
<dbReference type="InterPro" id="IPR011990">
    <property type="entry name" value="TPR-like_helical_dom_sf"/>
</dbReference>